<name>B8CN64_SHEPW</name>
<proteinExistence type="predicted"/>
<dbReference type="KEGG" id="swp:swp_1801"/>
<evidence type="ECO:0000313" key="2">
    <source>
        <dbReference type="Proteomes" id="UP000000753"/>
    </source>
</evidence>
<evidence type="ECO:0000313" key="1">
    <source>
        <dbReference type="EMBL" id="ACJ28566.1"/>
    </source>
</evidence>
<dbReference type="HOGENOM" id="CLU_3011824_0_0_6"/>
<dbReference type="STRING" id="225849.swp_1801"/>
<protein>
    <submittedName>
        <fullName evidence="1">Uncharacterized protein</fullName>
    </submittedName>
</protein>
<accession>B8CN64</accession>
<dbReference type="AlphaFoldDB" id="B8CN64"/>
<dbReference type="EMBL" id="CP000472">
    <property type="protein sequence ID" value="ACJ28566.1"/>
    <property type="molecule type" value="Genomic_DNA"/>
</dbReference>
<keyword evidence="2" id="KW-1185">Reference proteome</keyword>
<dbReference type="Proteomes" id="UP000000753">
    <property type="component" value="Chromosome"/>
</dbReference>
<organism evidence="1 2">
    <name type="scientific">Shewanella piezotolerans (strain WP3 / JCM 13877)</name>
    <dbReference type="NCBI Taxonomy" id="225849"/>
    <lineage>
        <taxon>Bacteria</taxon>
        <taxon>Pseudomonadati</taxon>
        <taxon>Pseudomonadota</taxon>
        <taxon>Gammaproteobacteria</taxon>
        <taxon>Alteromonadales</taxon>
        <taxon>Shewanellaceae</taxon>
        <taxon>Shewanella</taxon>
    </lineage>
</organism>
<reference evidence="1 2" key="1">
    <citation type="journal article" date="2008" name="PLoS ONE">
        <title>Environmental adaptation: genomic analysis of the piezotolerant and psychrotolerant deep-sea iron reducing bacterium Shewanella piezotolerans WP3.</title>
        <authorList>
            <person name="Wang F."/>
            <person name="Wang J."/>
            <person name="Jian H."/>
            <person name="Zhang B."/>
            <person name="Li S."/>
            <person name="Wang F."/>
            <person name="Zeng X."/>
            <person name="Gao L."/>
            <person name="Bartlett D.H."/>
            <person name="Yu J."/>
            <person name="Hu S."/>
            <person name="Xiao X."/>
        </authorList>
    </citation>
    <scope>NUCLEOTIDE SEQUENCE [LARGE SCALE GENOMIC DNA]</scope>
    <source>
        <strain evidence="2">WP3 / JCM 13877</strain>
    </source>
</reference>
<gene>
    <name evidence="1" type="ordered locus">swp_1801</name>
</gene>
<sequence length="56" mass="6289">MGLVAATSLSKRLITINAFGEEGWLNKAKIIVIPLNVYSVNGKYYLWKTNKYSVVI</sequence>